<dbReference type="InterPro" id="IPR018060">
    <property type="entry name" value="HTH_AraC"/>
</dbReference>
<reference evidence="5 6" key="1">
    <citation type="submission" date="2019-07" db="EMBL/GenBank/DDBJ databases">
        <authorList>
            <person name="Kim J."/>
        </authorList>
    </citation>
    <scope>NUCLEOTIDE SEQUENCE [LARGE SCALE GENOMIC DNA]</scope>
    <source>
        <strain evidence="5 6">JC52</strain>
    </source>
</reference>
<organism evidence="5 6">
    <name type="scientific">Paenibacillus cremeus</name>
    <dbReference type="NCBI Taxonomy" id="2163881"/>
    <lineage>
        <taxon>Bacteria</taxon>
        <taxon>Bacillati</taxon>
        <taxon>Bacillota</taxon>
        <taxon>Bacilli</taxon>
        <taxon>Bacillales</taxon>
        <taxon>Paenibacillaceae</taxon>
        <taxon>Paenibacillus</taxon>
    </lineage>
</organism>
<dbReference type="PROSITE" id="PS01124">
    <property type="entry name" value="HTH_ARAC_FAMILY_2"/>
    <property type="match status" value="1"/>
</dbReference>
<dbReference type="Proteomes" id="UP000317036">
    <property type="component" value="Unassembled WGS sequence"/>
</dbReference>
<dbReference type="GO" id="GO:0043565">
    <property type="term" value="F:sequence-specific DNA binding"/>
    <property type="evidence" value="ECO:0007669"/>
    <property type="project" value="InterPro"/>
</dbReference>
<dbReference type="AlphaFoldDB" id="A0A559K310"/>
<sequence length="293" mass="34090">MRGKGRTASMLEESCEYAERYFFTPTALEKAGGLWLVRLGRNIAKPNYHIGPRYVPYYSLHFVIDGYGVFQQEDATYDLAKGDVFCIFPKRKHQYFTDANKPLRMIWVALDGKQLIPLLNRIGLRPSSSFLPSVMNEEIVQLLEELFRHNGQHDPYEDLGKLTMLYRLFQALAAVHTDKDDGGEEETFPWLKRGQQFLQMHFMEGITIEEAAHNAGVNRTYFSKKFHEHYGMSPVKYLQSLRMNEAVRMLKETELKLTEIALSVGFPDLYSFSKAFKKQYQVSPFLFRKQNVE</sequence>
<proteinExistence type="predicted"/>
<gene>
    <name evidence="5" type="ORF">FPZ49_28485</name>
</gene>
<evidence type="ECO:0000256" key="2">
    <source>
        <dbReference type="ARBA" id="ARBA00023125"/>
    </source>
</evidence>
<dbReference type="PANTHER" id="PTHR43280:SF2">
    <property type="entry name" value="HTH-TYPE TRANSCRIPTIONAL REGULATOR EXSA"/>
    <property type="match status" value="1"/>
</dbReference>
<keyword evidence="3" id="KW-0804">Transcription</keyword>
<dbReference type="EMBL" id="VNJI01000052">
    <property type="protein sequence ID" value="TVY06538.1"/>
    <property type="molecule type" value="Genomic_DNA"/>
</dbReference>
<keyword evidence="1" id="KW-0805">Transcription regulation</keyword>
<comment type="caution">
    <text evidence="5">The sequence shown here is derived from an EMBL/GenBank/DDBJ whole genome shotgun (WGS) entry which is preliminary data.</text>
</comment>
<evidence type="ECO:0000256" key="1">
    <source>
        <dbReference type="ARBA" id="ARBA00023015"/>
    </source>
</evidence>
<dbReference type="InterPro" id="IPR037923">
    <property type="entry name" value="HTH-like"/>
</dbReference>
<dbReference type="SUPFAM" id="SSF46689">
    <property type="entry name" value="Homeodomain-like"/>
    <property type="match status" value="2"/>
</dbReference>
<dbReference type="InterPro" id="IPR003313">
    <property type="entry name" value="AraC-bd"/>
</dbReference>
<protein>
    <submittedName>
        <fullName evidence="5">AraC family transcriptional regulator</fullName>
    </submittedName>
</protein>
<dbReference type="PROSITE" id="PS00041">
    <property type="entry name" value="HTH_ARAC_FAMILY_1"/>
    <property type="match status" value="1"/>
</dbReference>
<dbReference type="OrthoDB" id="2638442at2"/>
<keyword evidence="2" id="KW-0238">DNA-binding</keyword>
<dbReference type="PANTHER" id="PTHR43280">
    <property type="entry name" value="ARAC-FAMILY TRANSCRIPTIONAL REGULATOR"/>
    <property type="match status" value="1"/>
</dbReference>
<dbReference type="Pfam" id="PF12833">
    <property type="entry name" value="HTH_18"/>
    <property type="match status" value="1"/>
</dbReference>
<name>A0A559K310_9BACL</name>
<feature type="domain" description="HTH araC/xylS-type" evidence="4">
    <location>
        <begin position="192"/>
        <end position="290"/>
    </location>
</feature>
<dbReference type="SUPFAM" id="SSF51215">
    <property type="entry name" value="Regulatory protein AraC"/>
    <property type="match status" value="1"/>
</dbReference>
<dbReference type="GO" id="GO:0003700">
    <property type="term" value="F:DNA-binding transcription factor activity"/>
    <property type="evidence" value="ECO:0007669"/>
    <property type="project" value="InterPro"/>
</dbReference>
<evidence type="ECO:0000256" key="3">
    <source>
        <dbReference type="ARBA" id="ARBA00023163"/>
    </source>
</evidence>
<dbReference type="InterPro" id="IPR018062">
    <property type="entry name" value="HTH_AraC-typ_CS"/>
</dbReference>
<dbReference type="SMART" id="SM00342">
    <property type="entry name" value="HTH_ARAC"/>
    <property type="match status" value="1"/>
</dbReference>
<dbReference type="Gene3D" id="2.60.120.10">
    <property type="entry name" value="Jelly Rolls"/>
    <property type="match status" value="1"/>
</dbReference>
<accession>A0A559K310</accession>
<evidence type="ECO:0000259" key="4">
    <source>
        <dbReference type="PROSITE" id="PS01124"/>
    </source>
</evidence>
<dbReference type="InterPro" id="IPR014710">
    <property type="entry name" value="RmlC-like_jellyroll"/>
</dbReference>
<dbReference type="Gene3D" id="1.10.10.60">
    <property type="entry name" value="Homeodomain-like"/>
    <property type="match status" value="2"/>
</dbReference>
<keyword evidence="6" id="KW-1185">Reference proteome</keyword>
<dbReference type="CDD" id="cd06986">
    <property type="entry name" value="cupin_MmsR-like_N"/>
    <property type="match status" value="1"/>
</dbReference>
<evidence type="ECO:0000313" key="5">
    <source>
        <dbReference type="EMBL" id="TVY06538.1"/>
    </source>
</evidence>
<dbReference type="InterPro" id="IPR009057">
    <property type="entry name" value="Homeodomain-like_sf"/>
</dbReference>
<evidence type="ECO:0000313" key="6">
    <source>
        <dbReference type="Proteomes" id="UP000317036"/>
    </source>
</evidence>
<dbReference type="Pfam" id="PF02311">
    <property type="entry name" value="AraC_binding"/>
    <property type="match status" value="1"/>
</dbReference>